<evidence type="ECO:0000256" key="1">
    <source>
        <dbReference type="ARBA" id="ARBA00006494"/>
    </source>
</evidence>
<evidence type="ECO:0000256" key="2">
    <source>
        <dbReference type="ARBA" id="ARBA00022679"/>
    </source>
</evidence>
<dbReference type="GO" id="GO:0005739">
    <property type="term" value="C:mitochondrion"/>
    <property type="evidence" value="ECO:0007669"/>
    <property type="project" value="TreeGrafter"/>
</dbReference>
<evidence type="ECO:0000256" key="3">
    <source>
        <dbReference type="ARBA" id="ARBA00047960"/>
    </source>
</evidence>
<dbReference type="FunFam" id="3.40.30.10:FF:000096">
    <property type="entry name" value="Glutathione S-transferase kappa"/>
    <property type="match status" value="1"/>
</dbReference>
<dbReference type="Proteomes" id="UP001153618">
    <property type="component" value="Unassembled WGS sequence"/>
</dbReference>
<evidence type="ECO:0000256" key="5">
    <source>
        <dbReference type="PIRSR" id="PIRSR006386-1"/>
    </source>
</evidence>
<evidence type="ECO:0000256" key="4">
    <source>
        <dbReference type="PIRNR" id="PIRNR006386"/>
    </source>
</evidence>
<dbReference type="PANTHER" id="PTHR42943:SF2">
    <property type="entry name" value="GLUTATHIONE S-TRANSFERASE KAPPA 1"/>
    <property type="match status" value="1"/>
</dbReference>
<dbReference type="InterPro" id="IPR051924">
    <property type="entry name" value="GST_Kappa/NadH"/>
</dbReference>
<evidence type="ECO:0000313" key="8">
    <source>
        <dbReference type="Proteomes" id="UP001153618"/>
    </source>
</evidence>
<dbReference type="Gene3D" id="3.40.30.10">
    <property type="entry name" value="Glutaredoxin"/>
    <property type="match status" value="1"/>
</dbReference>
<dbReference type="PROSITE" id="PS51257">
    <property type="entry name" value="PROKAR_LIPOPROTEIN"/>
    <property type="match status" value="1"/>
</dbReference>
<sequence length="218" mass="24161">MMVPKITFYFDIGSPFSCIAFHVLTTSPVFSGCEIECVPVSLRGLFQLCQNTPPIAVKNKFQWINRERIYWARRFNVPMSEAIPEGFPASTADVQLVLCLVAREHPDMLVPMVQRLYREYWADGNSNALTEGLSVVLEQELGPQIAERILALAKNPDAKAALEENTQEAFGSGAFGLPWLHCAQGGQTGGFWGIDHFGRVADFLHLDRGLDGSFGVLL</sequence>
<dbReference type="GO" id="GO:0004602">
    <property type="term" value="F:glutathione peroxidase activity"/>
    <property type="evidence" value="ECO:0007669"/>
    <property type="project" value="TreeGrafter"/>
</dbReference>
<dbReference type="PANTHER" id="PTHR42943">
    <property type="entry name" value="GLUTATHIONE S-TRANSFERASE KAPPA"/>
    <property type="match status" value="1"/>
</dbReference>
<comment type="catalytic activity">
    <reaction evidence="3 4">
        <text>RX + glutathione = an S-substituted glutathione + a halide anion + H(+)</text>
        <dbReference type="Rhea" id="RHEA:16437"/>
        <dbReference type="ChEBI" id="CHEBI:15378"/>
        <dbReference type="ChEBI" id="CHEBI:16042"/>
        <dbReference type="ChEBI" id="CHEBI:17792"/>
        <dbReference type="ChEBI" id="CHEBI:57925"/>
        <dbReference type="ChEBI" id="CHEBI:90779"/>
        <dbReference type="EC" id="2.5.1.18"/>
    </reaction>
</comment>
<feature type="active site" description="Nucleophile" evidence="5">
    <location>
        <position position="14"/>
    </location>
</feature>
<dbReference type="AlphaFoldDB" id="A0A9W4HIP1"/>
<comment type="similarity">
    <text evidence="1 4">Belongs to the GST superfamily. Kappa family.</text>
</comment>
<protein>
    <recommendedName>
        <fullName evidence="4">Glutathione S-transferase kappa</fullName>
        <ecNumber evidence="4">2.5.1.18</ecNumber>
    </recommendedName>
</protein>
<gene>
    <name evidence="7" type="ORF">POLS_LOCUS2560</name>
</gene>
<dbReference type="SUPFAM" id="SSF52833">
    <property type="entry name" value="Thioredoxin-like"/>
    <property type="match status" value="1"/>
</dbReference>
<dbReference type="InterPro" id="IPR001853">
    <property type="entry name" value="DSBA-like_thioredoxin_dom"/>
</dbReference>
<dbReference type="PIRSF" id="PIRSF006386">
    <property type="entry name" value="HCCAis_GSTk"/>
    <property type="match status" value="1"/>
</dbReference>
<dbReference type="GO" id="GO:0005777">
    <property type="term" value="C:peroxisome"/>
    <property type="evidence" value="ECO:0007669"/>
    <property type="project" value="TreeGrafter"/>
</dbReference>
<dbReference type="Pfam" id="PF01323">
    <property type="entry name" value="DSBA"/>
    <property type="match status" value="1"/>
</dbReference>
<keyword evidence="8" id="KW-1185">Reference proteome</keyword>
<dbReference type="InterPro" id="IPR014440">
    <property type="entry name" value="HCCAis_GSTk"/>
</dbReference>
<dbReference type="GO" id="GO:0006749">
    <property type="term" value="P:glutathione metabolic process"/>
    <property type="evidence" value="ECO:0007669"/>
    <property type="project" value="TreeGrafter"/>
</dbReference>
<dbReference type="GO" id="GO:0004364">
    <property type="term" value="F:glutathione transferase activity"/>
    <property type="evidence" value="ECO:0007669"/>
    <property type="project" value="UniProtKB-UniRule"/>
</dbReference>
<dbReference type="EC" id="2.5.1.18" evidence="4"/>
<feature type="domain" description="DSBA-like thioredoxin" evidence="6">
    <location>
        <begin position="6"/>
        <end position="203"/>
    </location>
</feature>
<name>A0A9W4HIP1_PENOL</name>
<comment type="caution">
    <text evidence="7">The sequence shown here is derived from an EMBL/GenBank/DDBJ whole genome shotgun (WGS) entry which is preliminary data.</text>
</comment>
<proteinExistence type="inferred from homology"/>
<keyword evidence="2 4" id="KW-0808">Transferase</keyword>
<evidence type="ECO:0000259" key="6">
    <source>
        <dbReference type="Pfam" id="PF01323"/>
    </source>
</evidence>
<organism evidence="7 8">
    <name type="scientific">Penicillium olsonii</name>
    <dbReference type="NCBI Taxonomy" id="99116"/>
    <lineage>
        <taxon>Eukaryota</taxon>
        <taxon>Fungi</taxon>
        <taxon>Dikarya</taxon>
        <taxon>Ascomycota</taxon>
        <taxon>Pezizomycotina</taxon>
        <taxon>Eurotiomycetes</taxon>
        <taxon>Eurotiomycetidae</taxon>
        <taxon>Eurotiales</taxon>
        <taxon>Aspergillaceae</taxon>
        <taxon>Penicillium</taxon>
    </lineage>
</organism>
<dbReference type="EMBL" id="CAJVOS010000015">
    <property type="protein sequence ID" value="CAG8025696.1"/>
    <property type="molecule type" value="Genomic_DNA"/>
</dbReference>
<dbReference type="InterPro" id="IPR036249">
    <property type="entry name" value="Thioredoxin-like_sf"/>
</dbReference>
<reference evidence="7" key="1">
    <citation type="submission" date="2021-07" db="EMBL/GenBank/DDBJ databases">
        <authorList>
            <person name="Branca A.L. A."/>
        </authorList>
    </citation>
    <scope>NUCLEOTIDE SEQUENCE</scope>
</reference>
<evidence type="ECO:0000313" key="7">
    <source>
        <dbReference type="EMBL" id="CAG8025696.1"/>
    </source>
</evidence>
<accession>A0A9W4HIP1</accession>
<dbReference type="OrthoDB" id="4664297at2759"/>